<dbReference type="PANTHER" id="PTHR37957:SF1">
    <property type="entry name" value="PHYTASE-LIKE DOMAIN-CONTAINING PROTEIN"/>
    <property type="match status" value="1"/>
</dbReference>
<dbReference type="PROSITE" id="PS51257">
    <property type="entry name" value="PROKAR_LIPOPROTEIN"/>
    <property type="match status" value="1"/>
</dbReference>
<accession>A0A0U0W1F8</accession>
<organism evidence="2 3">
    <name type="scientific">Mycobacterium bohemicum DSM 44277</name>
    <dbReference type="NCBI Taxonomy" id="1236609"/>
    <lineage>
        <taxon>Bacteria</taxon>
        <taxon>Bacillati</taxon>
        <taxon>Actinomycetota</taxon>
        <taxon>Actinomycetes</taxon>
        <taxon>Mycobacteriales</taxon>
        <taxon>Mycobacteriaceae</taxon>
        <taxon>Mycobacterium</taxon>
    </lineage>
</organism>
<proteinExistence type="predicted"/>
<name>A0A0U0W1F8_MYCBE</name>
<dbReference type="EMBL" id="CSTD01000001">
    <property type="protein sequence ID" value="CPR01895.1"/>
    <property type="molecule type" value="Genomic_DNA"/>
</dbReference>
<sequence length="388" mass="41290" precursor="true">MRRIPYVLDMTRRGRRARLGVCGLVLVVALAGCAPTRPPAAAPARPALTYLGQARVPFGATFGGTVIGGLSAISYDPGRQLYYVISDDRSAKNPARFYTVRLSLSDKGIDQVTFDGTHPLLDRSGQPFPPLRLAAPPLVPPDPEGIAFDPARQRLYWSSEGERLTEGPVLLDPWVRIAGLDGAYLGEFTLPPNLAMSAQNTGPRRNLALEGLTLTPDGRSVFAAMEDPGYNDGPDTDGGNRVLTRVTKFDVATGKPVAQYAYPMEAPAPPARLNGVSDLVALSDTTFLVLERADSVPPTIRIYRADIGAATDVSALPSMRHATLTPMTKSVAADLSATPGLGTPDNPVDNLEGITLGPKLPDGRQSVVLVSDDNFSAGQVTQFVLFAM</sequence>
<dbReference type="SUPFAM" id="SSF75011">
    <property type="entry name" value="3-carboxy-cis,cis-mucoante lactonizing enzyme"/>
    <property type="match status" value="1"/>
</dbReference>
<reference evidence="2 3" key="1">
    <citation type="submission" date="2015-03" db="EMBL/GenBank/DDBJ databases">
        <authorList>
            <person name="Murphy D."/>
        </authorList>
    </citation>
    <scope>NUCLEOTIDE SEQUENCE [LARGE SCALE GENOMIC DNA]</scope>
    <source>
        <strain evidence="2 3">DSM 44277</strain>
    </source>
</reference>
<dbReference type="PANTHER" id="PTHR37957">
    <property type="entry name" value="BLR7070 PROTEIN"/>
    <property type="match status" value="1"/>
</dbReference>
<gene>
    <name evidence="2" type="ORF">BN971_00128</name>
</gene>
<evidence type="ECO:0000313" key="3">
    <source>
        <dbReference type="Proteomes" id="UP000198875"/>
    </source>
</evidence>
<feature type="domain" description="Phytase-like" evidence="1">
    <location>
        <begin position="67"/>
        <end position="375"/>
    </location>
</feature>
<evidence type="ECO:0000259" key="1">
    <source>
        <dbReference type="Pfam" id="PF13449"/>
    </source>
</evidence>
<dbReference type="Proteomes" id="UP000198875">
    <property type="component" value="Unassembled WGS sequence"/>
</dbReference>
<protein>
    <submittedName>
        <fullName evidence="2">Phytase</fullName>
    </submittedName>
</protein>
<dbReference type="Pfam" id="PF13449">
    <property type="entry name" value="Phytase-like"/>
    <property type="match status" value="1"/>
</dbReference>
<evidence type="ECO:0000313" key="2">
    <source>
        <dbReference type="EMBL" id="CPR01895.1"/>
    </source>
</evidence>
<dbReference type="InterPro" id="IPR027372">
    <property type="entry name" value="Phytase-like_dom"/>
</dbReference>
<dbReference type="AlphaFoldDB" id="A0A0U0W1F8"/>